<reference evidence="3" key="1">
    <citation type="submission" date="2016-10" db="EMBL/GenBank/DDBJ databases">
        <authorList>
            <person name="Varghese N."/>
            <person name="Submissions S."/>
        </authorList>
    </citation>
    <scope>NUCLEOTIDE SEQUENCE [LARGE SCALE GENOMIC DNA]</scope>
    <source>
        <strain evidence="3">DSM 21580</strain>
    </source>
</reference>
<dbReference type="InterPro" id="IPR013132">
    <property type="entry name" value="PseI/NeuA/B-like_N"/>
</dbReference>
<dbReference type="InterPro" id="IPR036732">
    <property type="entry name" value="AFP_Neu5c_C_sf"/>
</dbReference>
<dbReference type="PANTHER" id="PTHR42966:SF1">
    <property type="entry name" value="SIALIC ACID SYNTHASE"/>
    <property type="match status" value="1"/>
</dbReference>
<dbReference type="SMART" id="SM00858">
    <property type="entry name" value="SAF"/>
    <property type="match status" value="1"/>
</dbReference>
<dbReference type="Gene3D" id="3.20.20.70">
    <property type="entry name" value="Aldolase class I"/>
    <property type="match status" value="1"/>
</dbReference>
<evidence type="ECO:0000313" key="3">
    <source>
        <dbReference type="Proteomes" id="UP000236738"/>
    </source>
</evidence>
<dbReference type="InterPro" id="IPR057736">
    <property type="entry name" value="SAF_PseI/NeuA/NeuB"/>
</dbReference>
<dbReference type="PANTHER" id="PTHR42966">
    <property type="entry name" value="N-ACETYLNEURAMINATE SYNTHASE"/>
    <property type="match status" value="1"/>
</dbReference>
<evidence type="ECO:0000313" key="2">
    <source>
        <dbReference type="EMBL" id="SEG42876.1"/>
    </source>
</evidence>
<dbReference type="SUPFAM" id="SSF51569">
    <property type="entry name" value="Aldolase"/>
    <property type="match status" value="1"/>
</dbReference>
<evidence type="ECO:0000259" key="1">
    <source>
        <dbReference type="PROSITE" id="PS50844"/>
    </source>
</evidence>
<organism evidence="2 3">
    <name type="scientific">Halpernia humi</name>
    <dbReference type="NCBI Taxonomy" id="493375"/>
    <lineage>
        <taxon>Bacteria</taxon>
        <taxon>Pseudomonadati</taxon>
        <taxon>Bacteroidota</taxon>
        <taxon>Flavobacteriia</taxon>
        <taxon>Flavobacteriales</taxon>
        <taxon>Weeksellaceae</taxon>
        <taxon>Chryseobacterium group</taxon>
        <taxon>Halpernia</taxon>
    </lineage>
</organism>
<dbReference type="Gene3D" id="3.90.1210.10">
    <property type="entry name" value="Antifreeze-like/N-acetylneuraminic acid synthase C-terminal domain"/>
    <property type="match status" value="1"/>
</dbReference>
<dbReference type="InterPro" id="IPR051690">
    <property type="entry name" value="PseI-like"/>
</dbReference>
<dbReference type="GO" id="GO:0047444">
    <property type="term" value="F:N-acylneuraminate-9-phosphate synthase activity"/>
    <property type="evidence" value="ECO:0007669"/>
    <property type="project" value="TreeGrafter"/>
</dbReference>
<keyword evidence="3" id="KW-1185">Reference proteome</keyword>
<dbReference type="PROSITE" id="PS50844">
    <property type="entry name" value="AFP_LIKE"/>
    <property type="match status" value="1"/>
</dbReference>
<dbReference type="GO" id="GO:0016051">
    <property type="term" value="P:carbohydrate biosynthetic process"/>
    <property type="evidence" value="ECO:0007669"/>
    <property type="project" value="InterPro"/>
</dbReference>
<proteinExistence type="predicted"/>
<dbReference type="AlphaFoldDB" id="A0A1H6A556"/>
<dbReference type="InterPro" id="IPR013785">
    <property type="entry name" value="Aldolase_TIM"/>
</dbReference>
<dbReference type="CDD" id="cd11615">
    <property type="entry name" value="SAF_NeuB_like"/>
    <property type="match status" value="1"/>
</dbReference>
<feature type="domain" description="AFP-like" evidence="1">
    <location>
        <begin position="281"/>
        <end position="341"/>
    </location>
</feature>
<dbReference type="Proteomes" id="UP000236738">
    <property type="component" value="Unassembled WGS sequence"/>
</dbReference>
<sequence>MLPQIKPYFIAETAFHHEGDKNFLLKLIDDFCNLDINAIKFHLLFDLEDYIIENHPAVDVLKNISIKKEDWKEIFNLVNSKNRDLVLLTNDLESLKWVNSVQNEYNVEAIELHSTGLNDIFLLKECLNFEKTIILGVGGSTIDEIFYAVDFLKKNGKNDILLMHGFQNYPTNYEDINFKRMQFLREAFSLPIGYADHTDPTDKKNRLISVLPQAMGFNILEKHVTNVLGEKRIDAQAAVSIEQMAEIIEDANTVFKTIGKESVVFSEAEKNYGNTGPMKKAIVARENIKKGQKITLSNVAFKRTETSSSLLQKDIVKILGAEASKDIAKDEIISFNNVEYLFQKENFDQFFVSEN</sequence>
<protein>
    <submittedName>
        <fullName evidence="2">N,N'-diacetyllegionaminate synthase</fullName>
    </submittedName>
</protein>
<dbReference type="Pfam" id="PF08666">
    <property type="entry name" value="SAF"/>
    <property type="match status" value="1"/>
</dbReference>
<dbReference type="Pfam" id="PF03102">
    <property type="entry name" value="NeuB"/>
    <property type="match status" value="1"/>
</dbReference>
<dbReference type="InterPro" id="IPR006190">
    <property type="entry name" value="SAF_AFP_Neu5Ac"/>
</dbReference>
<accession>A0A1H6A556</accession>
<dbReference type="OrthoDB" id="9815559at2"/>
<name>A0A1H6A556_9FLAO</name>
<dbReference type="InterPro" id="IPR013974">
    <property type="entry name" value="SAF"/>
</dbReference>
<gene>
    <name evidence="2" type="ORF">SAMN05421847_2332</name>
</gene>
<dbReference type="RefSeq" id="WP_103914194.1">
    <property type="nucleotide sequence ID" value="NZ_FNUS01000005.1"/>
</dbReference>
<dbReference type="SUPFAM" id="SSF51269">
    <property type="entry name" value="AFP III-like domain"/>
    <property type="match status" value="1"/>
</dbReference>
<dbReference type="EMBL" id="FNUS01000005">
    <property type="protein sequence ID" value="SEG42876.1"/>
    <property type="molecule type" value="Genomic_DNA"/>
</dbReference>